<dbReference type="InterPro" id="IPR046700">
    <property type="entry name" value="DUF6570"/>
</dbReference>
<feature type="region of interest" description="Disordered" evidence="1">
    <location>
        <begin position="1"/>
        <end position="74"/>
    </location>
</feature>
<dbReference type="VEuPathDB" id="FungiDB:CPUR_08855"/>
<feature type="region of interest" description="Disordered" evidence="1">
    <location>
        <begin position="194"/>
        <end position="213"/>
    </location>
</feature>
<evidence type="ECO:0000259" key="2">
    <source>
        <dbReference type="Pfam" id="PF14214"/>
    </source>
</evidence>
<reference evidence="4 5" key="1">
    <citation type="journal article" date="2013" name="PLoS Genet.">
        <title>Plant-symbiotic fungi as chemical engineers: Multi-genome analysis of the Clavicipitaceae reveals dynamics of alkaloid loci.</title>
        <authorList>
            <person name="Schardl C.L."/>
            <person name="Young C.A."/>
            <person name="Hesse U."/>
            <person name="Amyotte S.G."/>
            <person name="Andreeva K."/>
            <person name="Calie P.J."/>
            <person name="Fleetwood D.J."/>
            <person name="Haws D.C."/>
            <person name="Moore N."/>
            <person name="Oeser B."/>
            <person name="Panaccione D.G."/>
            <person name="Schweri K.K."/>
            <person name="Voisey C.R."/>
            <person name="Farman M.L."/>
            <person name="Jaromczyk J.W."/>
            <person name="Roe B.A."/>
            <person name="O'Sullivan D.M."/>
            <person name="Scott B."/>
            <person name="Tudzynski P."/>
            <person name="An Z."/>
            <person name="Arnaoudova E.G."/>
            <person name="Bullock C.T."/>
            <person name="Charlton N.D."/>
            <person name="Chen L."/>
            <person name="Cox M."/>
            <person name="Dinkins R.D."/>
            <person name="Florea S."/>
            <person name="Glenn A.E."/>
            <person name="Gordon A."/>
            <person name="Gueldener U."/>
            <person name="Harris D.R."/>
            <person name="Hollin W."/>
            <person name="Jaromczyk J."/>
            <person name="Johnson R.D."/>
            <person name="Khan A.K."/>
            <person name="Leistner E."/>
            <person name="Leuchtmann A."/>
            <person name="Li C."/>
            <person name="Liu J."/>
            <person name="Liu J."/>
            <person name="Liu M."/>
            <person name="Mace W."/>
            <person name="Machado C."/>
            <person name="Nagabhyru P."/>
            <person name="Pan J."/>
            <person name="Schmid J."/>
            <person name="Sugawara K."/>
            <person name="Steiner U."/>
            <person name="Takach J.E."/>
            <person name="Tanaka E."/>
            <person name="Webb J.S."/>
            <person name="Wilson E.V."/>
            <person name="Wiseman J.L."/>
            <person name="Yoshida R."/>
            <person name="Zeng Z."/>
        </authorList>
    </citation>
    <scope>NUCLEOTIDE SEQUENCE [LARGE SCALE GENOMIC DNA]</scope>
    <source>
        <strain evidence="4 5">20.1</strain>
    </source>
</reference>
<feature type="domain" description="DUF6570" evidence="3">
    <location>
        <begin position="439"/>
        <end position="569"/>
    </location>
</feature>
<dbReference type="HOGENOM" id="CLU_329548_0_0_1"/>
<dbReference type="EMBL" id="CAGA01000164">
    <property type="protein sequence ID" value="CCE34916.1"/>
    <property type="molecule type" value="Genomic_DNA"/>
</dbReference>
<feature type="region of interest" description="Disordered" evidence="1">
    <location>
        <begin position="219"/>
        <end position="241"/>
    </location>
</feature>
<feature type="compositionally biased region" description="Low complexity" evidence="1">
    <location>
        <begin position="35"/>
        <end position="52"/>
    </location>
</feature>
<sequence>MQMVKRNIRRPLKRNIEQIGQQDAEPPPARRQRLPTVPTEAAAAAGTEDTTPVNADGPPPASPRQETPPVDSVPTQFCSGCNRTLPLCEFPTKDGKILRTCVRCRVRQQSRLPPTPPQIGHENVAPPPVRRARQSRAWANANRAAAQRRRTASVEAAAVSQEARTAARASQKARKAPLTAAADYDHHGVPVFYRRGERADDTPAMQQARRDKVAISRAHRVQARDDLQPSPSQTPPLPDIMRGRQELDALHRRHEEERMAGASPSPTPAIREHMGQRRDRTVSPSPSSPFSRLSSSLRSPSVASQTSSMASQTSSMASQTSSMAESLGSEYQPSSHGSHPEPSFPQSSHPSTLPPLPTPDADVPYIEGTTTLDDLAITNTDIGYIKSWRENLDKNKQQRCDRCNCFWFDLDVVSGVCKGCREADTIRRNPGRGQRGPGMPELWSAENQLDLGVVPADLPQLDQIEEWLISRVHVHVQIWTYRGSQYRYKGHVISFLKDVGTVYDTLPLLPSELDTIVVRPRNTTSEPGMIRQFRSAFRVRREAIAQWLDWLVRNNPLYRGVVVDPARLQQLPVDGDVGDQLPTIEADAVQAEQEMRDAAATDNDSTDGDELWEGAAVPHLMAHQTDVDAFKEQILQGPDAPATQSIPLRAASPNIPLRRVGEQSTATSQDSLEDAFDSQSTASPQGSPAVPSPSFQSSATSQASQPDASNGPPTASPAGQPAMRIPSIRQTPIDELGQKEPLLAMAFPTLYPHGTGDFVEPRLRSVTFKDYILRALKLSDGRFAQHPKFRYVVYNMWVRTQTNKRSTFYLKKDRREDITIEKLREMFNQNSDEAQALLKSITRYSGNMLGTRPYWLGKRNELAAMEPSSRR</sequence>
<dbReference type="STRING" id="1111077.M1W6X4"/>
<dbReference type="Pfam" id="PF14214">
    <property type="entry name" value="Helitron_like_N"/>
    <property type="match status" value="1"/>
</dbReference>
<dbReference type="Proteomes" id="UP000016801">
    <property type="component" value="Unassembled WGS sequence"/>
</dbReference>
<feature type="compositionally biased region" description="Polar residues" evidence="1">
    <location>
        <begin position="677"/>
        <end position="686"/>
    </location>
</feature>
<dbReference type="OrthoDB" id="5094222at2759"/>
<evidence type="ECO:0000259" key="3">
    <source>
        <dbReference type="Pfam" id="PF20209"/>
    </source>
</evidence>
<comment type="caution">
    <text evidence="4">The sequence shown here is derived from an EMBL/GenBank/DDBJ whole genome shotgun (WGS) entry which is preliminary data.</text>
</comment>
<evidence type="ECO:0000256" key="1">
    <source>
        <dbReference type="SAM" id="MobiDB-lite"/>
    </source>
</evidence>
<keyword evidence="5" id="KW-1185">Reference proteome</keyword>
<name>M1W6X4_CLAP2</name>
<feature type="compositionally biased region" description="Basic and acidic residues" evidence="1">
    <location>
        <begin position="270"/>
        <end position="281"/>
    </location>
</feature>
<evidence type="ECO:0000313" key="5">
    <source>
        <dbReference type="Proteomes" id="UP000016801"/>
    </source>
</evidence>
<organism evidence="4 5">
    <name type="scientific">Claviceps purpurea (strain 20.1)</name>
    <name type="common">Ergot fungus</name>
    <name type="synonym">Sphacelia segetum</name>
    <dbReference type="NCBI Taxonomy" id="1111077"/>
    <lineage>
        <taxon>Eukaryota</taxon>
        <taxon>Fungi</taxon>
        <taxon>Dikarya</taxon>
        <taxon>Ascomycota</taxon>
        <taxon>Pezizomycotina</taxon>
        <taxon>Sordariomycetes</taxon>
        <taxon>Hypocreomycetidae</taxon>
        <taxon>Hypocreales</taxon>
        <taxon>Clavicipitaceae</taxon>
        <taxon>Claviceps</taxon>
    </lineage>
</organism>
<evidence type="ECO:0000313" key="4">
    <source>
        <dbReference type="EMBL" id="CCE34916.1"/>
    </source>
</evidence>
<dbReference type="eggNOG" id="KOG0987">
    <property type="taxonomic scope" value="Eukaryota"/>
</dbReference>
<dbReference type="AlphaFoldDB" id="M1W6X4"/>
<dbReference type="InterPro" id="IPR025476">
    <property type="entry name" value="Helitron_helicase-like"/>
</dbReference>
<proteinExistence type="predicted"/>
<feature type="compositionally biased region" description="Low complexity" evidence="1">
    <location>
        <begin position="283"/>
        <end position="323"/>
    </location>
</feature>
<feature type="compositionally biased region" description="Basic residues" evidence="1">
    <location>
        <begin position="1"/>
        <end position="13"/>
    </location>
</feature>
<accession>M1W6X4</accession>
<protein>
    <submittedName>
        <fullName evidence="4">Uncharacterized protein</fullName>
    </submittedName>
</protein>
<gene>
    <name evidence="4" type="ORF">CPUR_08855</name>
</gene>
<feature type="domain" description="Helitron helicase-like" evidence="2">
    <location>
        <begin position="778"/>
        <end position="865"/>
    </location>
</feature>
<feature type="compositionally biased region" description="Low complexity" evidence="1">
    <location>
        <begin position="692"/>
        <end position="709"/>
    </location>
</feature>
<feature type="region of interest" description="Disordered" evidence="1">
    <location>
        <begin position="639"/>
        <end position="723"/>
    </location>
</feature>
<dbReference type="Pfam" id="PF20209">
    <property type="entry name" value="DUF6570"/>
    <property type="match status" value="1"/>
</dbReference>
<feature type="region of interest" description="Disordered" evidence="1">
    <location>
        <begin position="255"/>
        <end position="366"/>
    </location>
</feature>